<dbReference type="Gene3D" id="3.40.640.10">
    <property type="entry name" value="Type I PLP-dependent aspartate aminotransferase-like (Major domain)"/>
    <property type="match status" value="1"/>
</dbReference>
<dbReference type="CDD" id="cd00609">
    <property type="entry name" value="AAT_like"/>
    <property type="match status" value="1"/>
</dbReference>
<dbReference type="SUPFAM" id="SSF53383">
    <property type="entry name" value="PLP-dependent transferases"/>
    <property type="match status" value="1"/>
</dbReference>
<dbReference type="EMBL" id="JBBJCI010000031">
    <property type="protein sequence ID" value="KAK7254245.1"/>
    <property type="molecule type" value="Genomic_DNA"/>
</dbReference>
<reference evidence="7 8" key="1">
    <citation type="submission" date="2024-03" db="EMBL/GenBank/DDBJ databases">
        <title>Aureococcus anophagefferens CCMP1851 and Kratosvirus quantuckense: Draft genome of a second virus-susceptible host strain in the model system.</title>
        <authorList>
            <person name="Chase E."/>
            <person name="Truchon A.R."/>
            <person name="Schepens W."/>
            <person name="Wilhelm S.W."/>
        </authorList>
    </citation>
    <scope>NUCLEOTIDE SEQUENCE [LARGE SCALE GENOMIC DNA]</scope>
    <source>
        <strain evidence="7 8">CCMP1851</strain>
    </source>
</reference>
<comment type="similarity">
    <text evidence="2">Belongs to the class-I pyridoxal-phosphate-dependent aminotransferase family.</text>
</comment>
<keyword evidence="4" id="KW-0808">Transferase</keyword>
<dbReference type="PANTHER" id="PTHR46383">
    <property type="entry name" value="ASPARTATE AMINOTRANSFERASE"/>
    <property type="match status" value="1"/>
</dbReference>
<evidence type="ECO:0000256" key="4">
    <source>
        <dbReference type="ARBA" id="ARBA00022679"/>
    </source>
</evidence>
<name>A0ABR1GEA9_AURAN</name>
<dbReference type="GO" id="GO:0008483">
    <property type="term" value="F:transaminase activity"/>
    <property type="evidence" value="ECO:0007669"/>
    <property type="project" value="UniProtKB-KW"/>
</dbReference>
<comment type="cofactor">
    <cofactor evidence="1">
        <name>pyridoxal 5'-phosphate</name>
        <dbReference type="ChEBI" id="CHEBI:597326"/>
    </cofactor>
</comment>
<sequence length="398" mass="41329">MAPSVSKTMAATDAPVIVNMQRLTRGKDVASLAQGIVHWLPPPASLEAAKAALDDPATHGYGDDEGYPALVAALGRKLEVKNALANSDVMVTSGCNQAFANVCLALLDAGDAALLFRPYYFNHLMQLQMLGVEALLPAMTDELLPDVAALTAALDGAKPPKVVVLVNPGNPTGTIIPKALLDEVAGLCAARGAWLVVDNTYELFAYGEPHACVEGDHVVNLFSFSKAYGMMGWRVGYVAHPPALGPSLLKAQDTVAICASQASQRVALAALEGGDAYVADRVAGLVAHQKRDILEALAPLGENAVRGGDGAIYLLVALPRHCADDEKVVAWLVDAHGVAAIPGSACGLPGHVRVCYANLEPAAYARGPANDCVRRASGSRTPPLRCPAELTGLGLGAL</sequence>
<proteinExistence type="inferred from homology"/>
<gene>
    <name evidence="7" type="primary">KATNA1</name>
    <name evidence="7" type="ORF">SO694_00009127</name>
</gene>
<dbReference type="Pfam" id="PF00155">
    <property type="entry name" value="Aminotran_1_2"/>
    <property type="match status" value="1"/>
</dbReference>
<evidence type="ECO:0000256" key="5">
    <source>
        <dbReference type="ARBA" id="ARBA00022898"/>
    </source>
</evidence>
<organism evidence="7 8">
    <name type="scientific">Aureococcus anophagefferens</name>
    <name type="common">Harmful bloom alga</name>
    <dbReference type="NCBI Taxonomy" id="44056"/>
    <lineage>
        <taxon>Eukaryota</taxon>
        <taxon>Sar</taxon>
        <taxon>Stramenopiles</taxon>
        <taxon>Ochrophyta</taxon>
        <taxon>Pelagophyceae</taxon>
        <taxon>Pelagomonadales</taxon>
        <taxon>Pelagomonadaceae</taxon>
        <taxon>Aureococcus</taxon>
    </lineage>
</organism>
<accession>A0ABR1GEA9</accession>
<keyword evidence="8" id="KW-1185">Reference proteome</keyword>
<evidence type="ECO:0000313" key="7">
    <source>
        <dbReference type="EMBL" id="KAK7254245.1"/>
    </source>
</evidence>
<dbReference type="InterPro" id="IPR015424">
    <property type="entry name" value="PyrdxlP-dep_Trfase"/>
</dbReference>
<evidence type="ECO:0000256" key="1">
    <source>
        <dbReference type="ARBA" id="ARBA00001933"/>
    </source>
</evidence>
<keyword evidence="3 7" id="KW-0032">Aminotransferase</keyword>
<protein>
    <submittedName>
        <fullName evidence="7">Aminotransferase</fullName>
    </submittedName>
</protein>
<evidence type="ECO:0000256" key="2">
    <source>
        <dbReference type="ARBA" id="ARBA00007441"/>
    </source>
</evidence>
<evidence type="ECO:0000256" key="3">
    <source>
        <dbReference type="ARBA" id="ARBA00022576"/>
    </source>
</evidence>
<dbReference type="InterPro" id="IPR015421">
    <property type="entry name" value="PyrdxlP-dep_Trfase_major"/>
</dbReference>
<evidence type="ECO:0000259" key="6">
    <source>
        <dbReference type="Pfam" id="PF00155"/>
    </source>
</evidence>
<dbReference type="Proteomes" id="UP001363151">
    <property type="component" value="Unassembled WGS sequence"/>
</dbReference>
<dbReference type="InterPro" id="IPR004839">
    <property type="entry name" value="Aminotransferase_I/II_large"/>
</dbReference>
<comment type="caution">
    <text evidence="7">The sequence shown here is derived from an EMBL/GenBank/DDBJ whole genome shotgun (WGS) entry which is preliminary data.</text>
</comment>
<dbReference type="InterPro" id="IPR004838">
    <property type="entry name" value="NHTrfase_class1_PyrdxlP-BS"/>
</dbReference>
<feature type="domain" description="Aminotransferase class I/classII large" evidence="6">
    <location>
        <begin position="28"/>
        <end position="363"/>
    </location>
</feature>
<dbReference type="PROSITE" id="PS00105">
    <property type="entry name" value="AA_TRANSFER_CLASS_1"/>
    <property type="match status" value="1"/>
</dbReference>
<dbReference type="InterPro" id="IPR050596">
    <property type="entry name" value="AspAT/PAT-like"/>
</dbReference>
<keyword evidence="5" id="KW-0663">Pyridoxal phosphate</keyword>
<dbReference type="PANTHER" id="PTHR46383:SF5">
    <property type="entry name" value="AMINOTRANSFERASE CLASS I_CLASSII DOMAIN-CONTAINING PROTEIN"/>
    <property type="match status" value="1"/>
</dbReference>
<evidence type="ECO:0000313" key="8">
    <source>
        <dbReference type="Proteomes" id="UP001363151"/>
    </source>
</evidence>